<evidence type="ECO:0000313" key="11">
    <source>
        <dbReference type="EMBL" id="GDY31024.1"/>
    </source>
</evidence>
<dbReference type="InterPro" id="IPR005482">
    <property type="entry name" value="Biotin_COase_C"/>
</dbReference>
<evidence type="ECO:0000256" key="3">
    <source>
        <dbReference type="ARBA" id="ARBA00022598"/>
    </source>
</evidence>
<evidence type="ECO:0000259" key="10">
    <source>
        <dbReference type="PROSITE" id="PS50979"/>
    </source>
</evidence>
<dbReference type="GO" id="GO:0005524">
    <property type="term" value="F:ATP binding"/>
    <property type="evidence" value="ECO:0007669"/>
    <property type="project" value="UniProtKB-UniRule"/>
</dbReference>
<dbReference type="InterPro" id="IPR011054">
    <property type="entry name" value="Rudment_hybrid_motif"/>
</dbReference>
<dbReference type="PANTHER" id="PTHR48095">
    <property type="entry name" value="PYRUVATE CARBOXYLASE SUBUNIT A"/>
    <property type="match status" value="1"/>
</dbReference>
<dbReference type="AlphaFoldDB" id="A0A4D4J6C2"/>
<dbReference type="PROSITE" id="PS50975">
    <property type="entry name" value="ATP_GRASP"/>
    <property type="match status" value="1"/>
</dbReference>
<evidence type="ECO:0000259" key="9">
    <source>
        <dbReference type="PROSITE" id="PS50975"/>
    </source>
</evidence>
<dbReference type="Pfam" id="PF00289">
    <property type="entry name" value="Biotin_carb_N"/>
    <property type="match status" value="1"/>
</dbReference>
<dbReference type="InterPro" id="IPR051602">
    <property type="entry name" value="ACC_Biotin_Carboxylase"/>
</dbReference>
<dbReference type="SUPFAM" id="SSF56059">
    <property type="entry name" value="Glutathione synthetase ATP-binding domain-like"/>
    <property type="match status" value="1"/>
</dbReference>
<evidence type="ECO:0000256" key="5">
    <source>
        <dbReference type="ARBA" id="ARBA00022840"/>
    </source>
</evidence>
<dbReference type="Pfam" id="PF02786">
    <property type="entry name" value="CPSase_L_D2"/>
    <property type="match status" value="1"/>
</dbReference>
<dbReference type="InterPro" id="IPR016185">
    <property type="entry name" value="PreATP-grasp_dom_sf"/>
</dbReference>
<protein>
    <recommendedName>
        <fullName evidence="2">biotin carboxylase</fullName>
        <ecNumber evidence="2">6.3.4.14</ecNumber>
    </recommendedName>
</protein>
<dbReference type="SUPFAM" id="SSF52440">
    <property type="entry name" value="PreATP-grasp domain"/>
    <property type="match status" value="1"/>
</dbReference>
<keyword evidence="6" id="KW-0092">Biotin</keyword>
<accession>A0A4D4J6C2</accession>
<dbReference type="EC" id="6.3.4.14" evidence="2"/>
<dbReference type="EMBL" id="BJFL01000011">
    <property type="protein sequence ID" value="GDY31024.1"/>
    <property type="molecule type" value="Genomic_DNA"/>
</dbReference>
<evidence type="ECO:0000256" key="8">
    <source>
        <dbReference type="PROSITE-ProRule" id="PRU00409"/>
    </source>
</evidence>
<organism evidence="11 12">
    <name type="scientific">Gandjariella thermophila</name>
    <dbReference type="NCBI Taxonomy" id="1931992"/>
    <lineage>
        <taxon>Bacteria</taxon>
        <taxon>Bacillati</taxon>
        <taxon>Actinomycetota</taxon>
        <taxon>Actinomycetes</taxon>
        <taxon>Pseudonocardiales</taxon>
        <taxon>Pseudonocardiaceae</taxon>
        <taxon>Gandjariella</taxon>
    </lineage>
</organism>
<keyword evidence="5 8" id="KW-0067">ATP-binding</keyword>
<dbReference type="InterPro" id="IPR005479">
    <property type="entry name" value="CPAse_ATP-bd"/>
</dbReference>
<evidence type="ECO:0000256" key="1">
    <source>
        <dbReference type="ARBA" id="ARBA00003761"/>
    </source>
</evidence>
<feature type="domain" description="Biotin carboxylation" evidence="10">
    <location>
        <begin position="14"/>
        <end position="460"/>
    </location>
</feature>
<keyword evidence="3" id="KW-0436">Ligase</keyword>
<evidence type="ECO:0000256" key="7">
    <source>
        <dbReference type="ARBA" id="ARBA00048600"/>
    </source>
</evidence>
<keyword evidence="12" id="KW-1185">Reference proteome</keyword>
<dbReference type="GO" id="GO:0004075">
    <property type="term" value="F:biotin carboxylase activity"/>
    <property type="evidence" value="ECO:0007669"/>
    <property type="project" value="UniProtKB-EC"/>
</dbReference>
<comment type="catalytic activity">
    <reaction evidence="7">
        <text>N(6)-biotinyl-L-lysyl-[protein] + hydrogencarbonate + ATP = N(6)-carboxybiotinyl-L-lysyl-[protein] + ADP + phosphate + H(+)</text>
        <dbReference type="Rhea" id="RHEA:13501"/>
        <dbReference type="Rhea" id="RHEA-COMP:10505"/>
        <dbReference type="Rhea" id="RHEA-COMP:10506"/>
        <dbReference type="ChEBI" id="CHEBI:15378"/>
        <dbReference type="ChEBI" id="CHEBI:17544"/>
        <dbReference type="ChEBI" id="CHEBI:30616"/>
        <dbReference type="ChEBI" id="CHEBI:43474"/>
        <dbReference type="ChEBI" id="CHEBI:83144"/>
        <dbReference type="ChEBI" id="CHEBI:83145"/>
        <dbReference type="ChEBI" id="CHEBI:456216"/>
        <dbReference type="EC" id="6.3.4.14"/>
    </reaction>
</comment>
<dbReference type="PANTHER" id="PTHR48095:SF2">
    <property type="entry name" value="BIOTIN CARBOXYLASE, CHLOROPLASTIC"/>
    <property type="match status" value="1"/>
</dbReference>
<evidence type="ECO:0000256" key="2">
    <source>
        <dbReference type="ARBA" id="ARBA00013263"/>
    </source>
</evidence>
<dbReference type="InterPro" id="IPR011764">
    <property type="entry name" value="Biotin_carboxylation_dom"/>
</dbReference>
<dbReference type="GO" id="GO:0046872">
    <property type="term" value="F:metal ion binding"/>
    <property type="evidence" value="ECO:0007669"/>
    <property type="project" value="InterPro"/>
</dbReference>
<dbReference type="InterPro" id="IPR005481">
    <property type="entry name" value="BC-like_N"/>
</dbReference>
<comment type="function">
    <text evidence="1">This protein is a component of the acetyl coenzyme A carboxylase complex; first, biotin carboxylase catalyzes the carboxylation of the carrier protein and then the transcarboxylase transfers the carboxyl group to form malonyl-CoA.</text>
</comment>
<dbReference type="SUPFAM" id="SSF51246">
    <property type="entry name" value="Rudiment single hybrid motif"/>
    <property type="match status" value="1"/>
</dbReference>
<dbReference type="Pfam" id="PF02785">
    <property type="entry name" value="Biotin_carb_C"/>
    <property type="match status" value="1"/>
</dbReference>
<dbReference type="NCBIfam" id="NF006367">
    <property type="entry name" value="PRK08591.1"/>
    <property type="match status" value="1"/>
</dbReference>
<evidence type="ECO:0000256" key="4">
    <source>
        <dbReference type="ARBA" id="ARBA00022741"/>
    </source>
</evidence>
<dbReference type="FunFam" id="3.40.50.20:FF:000010">
    <property type="entry name" value="Propionyl-CoA carboxylase subunit alpha"/>
    <property type="match status" value="1"/>
</dbReference>
<gene>
    <name evidence="11" type="ORF">GTS_26570</name>
</gene>
<feature type="domain" description="ATP-grasp" evidence="9">
    <location>
        <begin position="133"/>
        <end position="329"/>
    </location>
</feature>
<comment type="caution">
    <text evidence="11">The sequence shown here is derived from an EMBL/GenBank/DDBJ whole genome shotgun (WGS) entry which is preliminary data.</text>
</comment>
<reference evidence="12" key="1">
    <citation type="submission" date="2019-04" db="EMBL/GenBank/DDBJ databases">
        <title>Draft genome sequence of Pseudonocardiaceae bacterium SL3-2-4.</title>
        <authorList>
            <person name="Ningsih F."/>
            <person name="Yokota A."/>
            <person name="Sakai Y."/>
            <person name="Nanatani K."/>
            <person name="Yabe S."/>
            <person name="Oetari A."/>
            <person name="Sjamsuridzal W."/>
        </authorList>
    </citation>
    <scope>NUCLEOTIDE SEQUENCE [LARGE SCALE GENOMIC DNA]</scope>
    <source>
        <strain evidence="12">SL3-2-4</strain>
    </source>
</reference>
<evidence type="ECO:0000313" key="12">
    <source>
        <dbReference type="Proteomes" id="UP000298860"/>
    </source>
</evidence>
<dbReference type="Proteomes" id="UP000298860">
    <property type="component" value="Unassembled WGS sequence"/>
</dbReference>
<dbReference type="InterPro" id="IPR011761">
    <property type="entry name" value="ATP-grasp"/>
</dbReference>
<dbReference type="Gene3D" id="3.30.470.20">
    <property type="entry name" value="ATP-grasp fold, B domain"/>
    <property type="match status" value="1"/>
</dbReference>
<dbReference type="PROSITE" id="PS50979">
    <property type="entry name" value="BC"/>
    <property type="match status" value="1"/>
</dbReference>
<sequence length="469" mass="50398">MSSAARPAGAGGPLFDTVLVANRGEIALRVVRTCREMGIRTVVVHSTADRDSAAVRAADESVQIGPGVPRKSYLYPPMIVEAALRTGAQAIHPGYGFLSEDPDFAQICAENGIVFIGPRPEVMARLGDKALARDLMAGAGLPVVPGSARTVSNPTDLYATAKRIGLPVIIKASAGGGGRGMSVVRQWDELLPTFRATRATARAVFNDDRVYLERFWEHARHVEVQVLADGHGNVVHLGERDCSVQRRHQKLVEESPAPGLPPGMRARLTEAAVRGALAAGYTGAGTFEFLVSGHDAAFIEVNCRIQVEHPVTEAVTGIDLVREQIRVAAGLPLSVTEEDARPRGVAIECRVNAEDPSRDFAPCPGELVEFVPPGGPFVRVDTHAYPGWRIPPYYDSLLAKVIVWAPDREAAIDRMRRALGEFRISGPGVRTTTELLMDVLADPVFRAGEHSTSLLRQMAGDATDHRAAG</sequence>
<evidence type="ECO:0000256" key="6">
    <source>
        <dbReference type="ARBA" id="ARBA00023267"/>
    </source>
</evidence>
<proteinExistence type="predicted"/>
<keyword evidence="4 8" id="KW-0547">Nucleotide-binding</keyword>
<name>A0A4D4J6C2_9PSEU</name>
<dbReference type="SMART" id="SM00878">
    <property type="entry name" value="Biotin_carb_C"/>
    <property type="match status" value="1"/>
</dbReference>